<dbReference type="EMBL" id="PDET01000029">
    <property type="protein sequence ID" value="PRD12628.1"/>
    <property type="molecule type" value="Genomic_DNA"/>
</dbReference>
<evidence type="ECO:0000313" key="2">
    <source>
        <dbReference type="Proteomes" id="UP000239181"/>
    </source>
</evidence>
<dbReference type="Proteomes" id="UP000239181">
    <property type="component" value="Unassembled WGS sequence"/>
</dbReference>
<evidence type="ECO:0000313" key="1">
    <source>
        <dbReference type="EMBL" id="PRD12628.1"/>
    </source>
</evidence>
<organism evidence="1 2">
    <name type="scientific">Pantoea coffeiphila</name>
    <dbReference type="NCBI Taxonomy" id="1465635"/>
    <lineage>
        <taxon>Bacteria</taxon>
        <taxon>Pseudomonadati</taxon>
        <taxon>Pseudomonadota</taxon>
        <taxon>Gammaproteobacteria</taxon>
        <taxon>Enterobacterales</taxon>
        <taxon>Erwiniaceae</taxon>
        <taxon>Pantoea</taxon>
    </lineage>
</organism>
<dbReference type="AlphaFoldDB" id="A0A2S9I494"/>
<name>A0A2S9I494_9GAMM</name>
<comment type="caution">
    <text evidence="1">The sequence shown here is derived from an EMBL/GenBank/DDBJ whole genome shotgun (WGS) entry which is preliminary data.</text>
</comment>
<keyword evidence="2" id="KW-1185">Reference proteome</keyword>
<reference evidence="1 2" key="1">
    <citation type="submission" date="2017-10" db="EMBL/GenBank/DDBJ databases">
        <title>Draft genome of two endophytic bacteria isolated from 'guarana' Paullinia cupana (Mart.) Ducke.</title>
        <authorList>
            <person name="Siqueira K.A."/>
            <person name="Liotti R.G."/>
            <person name="Mendes T.A."/>
            <person name="Soares M.A."/>
        </authorList>
    </citation>
    <scope>NUCLEOTIDE SEQUENCE [LARGE SCALE GENOMIC DNA]</scope>
    <source>
        <strain evidence="1 2">342</strain>
    </source>
</reference>
<dbReference type="OrthoDB" id="8242073at2"/>
<protein>
    <submittedName>
        <fullName evidence="1">Uncharacterized protein</fullName>
    </submittedName>
</protein>
<proteinExistence type="predicted"/>
<dbReference type="RefSeq" id="WP_105595593.1">
    <property type="nucleotide sequence ID" value="NZ_PDET01000029.1"/>
</dbReference>
<accession>A0A2S9I494</accession>
<sequence>MSKKIAIKVQRDYRDIFVKYFISGCIVDSSASVSRVDDDAAEFWTLYERDTDGLSQAVCDFTDKGSAERAKQAFTERDILKRFVEQECFVQTSNGFDYATVAMPQDSKGGAL</sequence>
<gene>
    <name evidence="1" type="ORF">CQW29_25695</name>
</gene>